<evidence type="ECO:0000256" key="1">
    <source>
        <dbReference type="ARBA" id="ARBA00004442"/>
    </source>
</evidence>
<evidence type="ECO:0000259" key="6">
    <source>
        <dbReference type="Pfam" id="PF07980"/>
    </source>
</evidence>
<evidence type="ECO:0000256" key="5">
    <source>
        <dbReference type="ARBA" id="ARBA00023237"/>
    </source>
</evidence>
<gene>
    <name evidence="8" type="ORF">K8U91_03805</name>
</gene>
<dbReference type="InterPro" id="IPR011990">
    <property type="entry name" value="TPR-like_helical_dom_sf"/>
</dbReference>
<evidence type="ECO:0000256" key="3">
    <source>
        <dbReference type="ARBA" id="ARBA00022729"/>
    </source>
</evidence>
<keyword evidence="3" id="KW-0732">Signal</keyword>
<dbReference type="Gene3D" id="1.25.40.390">
    <property type="match status" value="1"/>
</dbReference>
<organism evidence="8 9">
    <name type="scientific">Barnesiella viscericola</name>
    <dbReference type="NCBI Taxonomy" id="397865"/>
    <lineage>
        <taxon>Bacteria</taxon>
        <taxon>Pseudomonadati</taxon>
        <taxon>Bacteroidota</taxon>
        <taxon>Bacteroidia</taxon>
        <taxon>Bacteroidales</taxon>
        <taxon>Barnesiellaceae</taxon>
        <taxon>Barnesiella</taxon>
    </lineage>
</organism>
<feature type="domain" description="RagB/SusD" evidence="6">
    <location>
        <begin position="267"/>
        <end position="611"/>
    </location>
</feature>
<feature type="domain" description="SusD-like N-terminal" evidence="7">
    <location>
        <begin position="22"/>
        <end position="216"/>
    </location>
</feature>
<comment type="subcellular location">
    <subcellularLocation>
        <location evidence="1">Cell outer membrane</location>
    </subcellularLocation>
</comment>
<dbReference type="Proteomes" id="UP000757103">
    <property type="component" value="Unassembled WGS sequence"/>
</dbReference>
<dbReference type="EMBL" id="DYUD01000012">
    <property type="protein sequence ID" value="HJG88588.1"/>
    <property type="molecule type" value="Genomic_DNA"/>
</dbReference>
<evidence type="ECO:0000313" key="9">
    <source>
        <dbReference type="Proteomes" id="UP000757103"/>
    </source>
</evidence>
<dbReference type="AlphaFoldDB" id="A0A921MQ73"/>
<evidence type="ECO:0000256" key="2">
    <source>
        <dbReference type="ARBA" id="ARBA00006275"/>
    </source>
</evidence>
<dbReference type="InterPro" id="IPR012944">
    <property type="entry name" value="SusD_RagB_dom"/>
</dbReference>
<reference evidence="8" key="2">
    <citation type="submission" date="2021-09" db="EMBL/GenBank/DDBJ databases">
        <authorList>
            <person name="Gilroy R."/>
        </authorList>
    </citation>
    <scope>NUCLEOTIDE SEQUENCE</scope>
    <source>
        <strain evidence="8">CHK121-7720</strain>
    </source>
</reference>
<dbReference type="SUPFAM" id="SSF48452">
    <property type="entry name" value="TPR-like"/>
    <property type="match status" value="1"/>
</dbReference>
<comment type="caution">
    <text evidence="8">The sequence shown here is derived from an EMBL/GenBank/DDBJ whole genome shotgun (WGS) entry which is preliminary data.</text>
</comment>
<dbReference type="RefSeq" id="WP_273305631.1">
    <property type="nucleotide sequence ID" value="NZ_DYUD01000012.1"/>
</dbReference>
<dbReference type="PROSITE" id="PS51257">
    <property type="entry name" value="PROKAR_LIPOPROTEIN"/>
    <property type="match status" value="1"/>
</dbReference>
<comment type="similarity">
    <text evidence="2">Belongs to the SusD family.</text>
</comment>
<dbReference type="Pfam" id="PF07980">
    <property type="entry name" value="SusD_RagB"/>
    <property type="match status" value="1"/>
</dbReference>
<name>A0A921MQ73_9BACT</name>
<dbReference type="GO" id="GO:0009279">
    <property type="term" value="C:cell outer membrane"/>
    <property type="evidence" value="ECO:0007669"/>
    <property type="project" value="UniProtKB-SubCell"/>
</dbReference>
<keyword evidence="4" id="KW-0472">Membrane</keyword>
<sequence length="611" mass="69612">MKLIKYIFAIGVVSLSMTACEDWLEENPKYSMDNTVIFDSQETAEQALDACYGYLTSQDCFGQGLYEMSVGASGLSWSQTNGSEADRYASLNALPAGDALLWAWRGLYKAIQECNSFIVNMNAGTLSDELKTNYTAQASFIRGLCYYYLSMMWGDVPLRIDPSSSDAVSMKKSPFIDVVDQIFIDWKYAYDNLPEDGEHIDGYIDKMGVAAYLAKLNWLLSCNPDFDEAQRKAYLNDAKTWCDMVYGKYALQSRYADLFVNHVQNSPESIFQINFTTASDYSWNRMNWIFAADNATPGTAYQRVRSTKAFHDFFRGTYPGDPRYDATFLTRWYDVKSGSSYHYVSDSVYTYPYKSYKTKSTNRVVDAVAYIPYDQMADPTNPTIDELTALQEQFYTENTTTGEHTVVNLVQQFARSVGDHAGWPLWKKQIDFNCQAQQSNNNIILYRYADFLLLMADVYNELDQTGRAISLVNEVLSRARNSVTPAAAQPADFAADLTKDQVRDKIFYERLFELAAEPDMYIDIRRGGTETLKKALEIVNRHHITYEHCEGEAQHNNPDQRFRDRYFGADASFYGQVTDENFLKKNLHLPIPHSELSANDGLSAADQNYGY</sequence>
<proteinExistence type="inferred from homology"/>
<dbReference type="InterPro" id="IPR033985">
    <property type="entry name" value="SusD-like_N"/>
</dbReference>
<evidence type="ECO:0000313" key="8">
    <source>
        <dbReference type="EMBL" id="HJG88588.1"/>
    </source>
</evidence>
<evidence type="ECO:0000259" key="7">
    <source>
        <dbReference type="Pfam" id="PF14322"/>
    </source>
</evidence>
<keyword evidence="5" id="KW-0998">Cell outer membrane</keyword>
<accession>A0A921MQ73</accession>
<protein>
    <submittedName>
        <fullName evidence="8">RagB/SusD family nutrient uptake outer membrane protein</fullName>
    </submittedName>
</protein>
<reference evidence="8" key="1">
    <citation type="journal article" date="2021" name="PeerJ">
        <title>Extensive microbial diversity within the chicken gut microbiome revealed by metagenomics and culture.</title>
        <authorList>
            <person name="Gilroy R."/>
            <person name="Ravi A."/>
            <person name="Getino M."/>
            <person name="Pursley I."/>
            <person name="Horton D.L."/>
            <person name="Alikhan N.F."/>
            <person name="Baker D."/>
            <person name="Gharbi K."/>
            <person name="Hall N."/>
            <person name="Watson M."/>
            <person name="Adriaenssens E.M."/>
            <person name="Foster-Nyarko E."/>
            <person name="Jarju S."/>
            <person name="Secka A."/>
            <person name="Antonio M."/>
            <person name="Oren A."/>
            <person name="Chaudhuri R.R."/>
            <person name="La Ragione R."/>
            <person name="Hildebrand F."/>
            <person name="Pallen M.J."/>
        </authorList>
    </citation>
    <scope>NUCLEOTIDE SEQUENCE</scope>
    <source>
        <strain evidence="8">CHK121-7720</strain>
    </source>
</reference>
<dbReference type="Pfam" id="PF14322">
    <property type="entry name" value="SusD-like_3"/>
    <property type="match status" value="1"/>
</dbReference>
<evidence type="ECO:0000256" key="4">
    <source>
        <dbReference type="ARBA" id="ARBA00023136"/>
    </source>
</evidence>